<evidence type="ECO:0000313" key="1">
    <source>
        <dbReference type="EMBL" id="GCA62735.1"/>
    </source>
</evidence>
<dbReference type="AlphaFoldDB" id="A0A391NLU3"/>
<keyword evidence="2" id="KW-1185">Reference proteome</keyword>
<protein>
    <recommendedName>
        <fullName evidence="3">PDEase domain-containing protein</fullName>
    </recommendedName>
</protein>
<gene>
    <name evidence="1" type="ORF">KIPB_005442</name>
</gene>
<dbReference type="InterPro" id="IPR036971">
    <property type="entry name" value="PDEase_catalytic_dom_sf"/>
</dbReference>
<accession>A0A391NLU3</accession>
<sequence>MTAYLQYVARFSHDCPFTNPIHTLDMLQMAVVASSGFHLQQHTATLMTPSLRFLLLLAVVSRNVDRHGFSVDYIANTMHPLACLHGKEAPYEKQV</sequence>
<dbReference type="Gene3D" id="1.10.1300.10">
    <property type="entry name" value="3'5'-cyclic nucleotide phosphodiesterase, catalytic domain"/>
    <property type="match status" value="1"/>
</dbReference>
<comment type="caution">
    <text evidence="1">The sequence shown here is derived from an EMBL/GenBank/DDBJ whole genome shotgun (WGS) entry which is preliminary data.</text>
</comment>
<proteinExistence type="predicted"/>
<evidence type="ECO:0000313" key="2">
    <source>
        <dbReference type="Proteomes" id="UP000265618"/>
    </source>
</evidence>
<reference evidence="1 2" key="1">
    <citation type="journal article" date="2018" name="PLoS ONE">
        <title>The draft genome of Kipferlia bialata reveals reductive genome evolution in fornicate parasites.</title>
        <authorList>
            <person name="Tanifuji G."/>
            <person name="Takabayashi S."/>
            <person name="Kume K."/>
            <person name="Takagi M."/>
            <person name="Nakayama T."/>
            <person name="Kamikawa R."/>
            <person name="Inagaki Y."/>
            <person name="Hashimoto T."/>
        </authorList>
    </citation>
    <scope>NUCLEOTIDE SEQUENCE [LARGE SCALE GENOMIC DNA]</scope>
    <source>
        <strain evidence="1">NY0173</strain>
    </source>
</reference>
<dbReference type="GO" id="GO:0004114">
    <property type="term" value="F:3',5'-cyclic-nucleotide phosphodiesterase activity"/>
    <property type="evidence" value="ECO:0007669"/>
    <property type="project" value="InterPro"/>
</dbReference>
<organism evidence="1 2">
    <name type="scientific">Kipferlia bialata</name>
    <dbReference type="NCBI Taxonomy" id="797122"/>
    <lineage>
        <taxon>Eukaryota</taxon>
        <taxon>Metamonada</taxon>
        <taxon>Carpediemonas-like organisms</taxon>
        <taxon>Kipferlia</taxon>
    </lineage>
</organism>
<dbReference type="EMBL" id="BDIP01001276">
    <property type="protein sequence ID" value="GCA62735.1"/>
    <property type="molecule type" value="Genomic_DNA"/>
</dbReference>
<name>A0A391NLU3_9EUKA</name>
<evidence type="ECO:0008006" key="3">
    <source>
        <dbReference type="Google" id="ProtNLM"/>
    </source>
</evidence>
<dbReference type="GO" id="GO:0007165">
    <property type="term" value="P:signal transduction"/>
    <property type="evidence" value="ECO:0007669"/>
    <property type="project" value="InterPro"/>
</dbReference>
<dbReference type="Proteomes" id="UP000265618">
    <property type="component" value="Unassembled WGS sequence"/>
</dbReference>
<dbReference type="SUPFAM" id="SSF109604">
    <property type="entry name" value="HD-domain/PDEase-like"/>
    <property type="match status" value="1"/>
</dbReference>